<name>A0A498H3W4_9EURY</name>
<protein>
    <submittedName>
        <fullName evidence="5">NADH dehydrogenase</fullName>
    </submittedName>
</protein>
<dbReference type="Gene3D" id="3.40.109.10">
    <property type="entry name" value="NADH Oxidase"/>
    <property type="match status" value="1"/>
</dbReference>
<organism evidence="5 6">
    <name type="scientific">Methanoculleus taiwanensis</name>
    <dbReference type="NCBI Taxonomy" id="1550565"/>
    <lineage>
        <taxon>Archaea</taxon>
        <taxon>Methanobacteriati</taxon>
        <taxon>Methanobacteriota</taxon>
        <taxon>Stenosarchaea group</taxon>
        <taxon>Methanomicrobia</taxon>
        <taxon>Methanomicrobiales</taxon>
        <taxon>Methanomicrobiaceae</taxon>
        <taxon>Methanoculleus</taxon>
    </lineage>
</organism>
<dbReference type="InterPro" id="IPR000415">
    <property type="entry name" value="Nitroreductase-like"/>
</dbReference>
<evidence type="ECO:0000256" key="1">
    <source>
        <dbReference type="ARBA" id="ARBA00022630"/>
    </source>
</evidence>
<keyword evidence="3" id="KW-0560">Oxidoreductase</keyword>
<keyword evidence="6" id="KW-1185">Reference proteome</keyword>
<proteinExistence type="predicted"/>
<gene>
    <name evidence="5" type="ORF">ABH15_03575</name>
</gene>
<dbReference type="SUPFAM" id="SSF55469">
    <property type="entry name" value="FMN-dependent nitroreductase-like"/>
    <property type="match status" value="1"/>
</dbReference>
<dbReference type="Proteomes" id="UP000290932">
    <property type="component" value="Unassembled WGS sequence"/>
</dbReference>
<evidence type="ECO:0000313" key="5">
    <source>
        <dbReference type="EMBL" id="RXE57463.1"/>
    </source>
</evidence>
<dbReference type="PANTHER" id="PTHR23026:SF90">
    <property type="entry name" value="IODOTYROSINE DEIODINASE 1"/>
    <property type="match status" value="1"/>
</dbReference>
<feature type="domain" description="Nitroreductase" evidence="4">
    <location>
        <begin position="7"/>
        <end position="53"/>
    </location>
</feature>
<dbReference type="InterPro" id="IPR029479">
    <property type="entry name" value="Nitroreductase"/>
</dbReference>
<evidence type="ECO:0000259" key="4">
    <source>
        <dbReference type="Pfam" id="PF00881"/>
    </source>
</evidence>
<dbReference type="GO" id="GO:0016491">
    <property type="term" value="F:oxidoreductase activity"/>
    <property type="evidence" value="ECO:0007669"/>
    <property type="project" value="UniProtKB-KW"/>
</dbReference>
<evidence type="ECO:0000256" key="2">
    <source>
        <dbReference type="ARBA" id="ARBA00022643"/>
    </source>
</evidence>
<evidence type="ECO:0000313" key="6">
    <source>
        <dbReference type="Proteomes" id="UP000290932"/>
    </source>
</evidence>
<reference evidence="5 6" key="1">
    <citation type="journal article" date="2015" name="Int. J. Syst. Evol. Microbiol.">
        <title>Methanoculleus taiwanensis sp. nov., a methanogen isolated from deep marine sediment at the deformation front area near Taiwan.</title>
        <authorList>
            <person name="Weng C.Y."/>
            <person name="Chen S.C."/>
            <person name="Lai M.C."/>
            <person name="Wu S.Y."/>
            <person name="Lin S."/>
            <person name="Yang T.F."/>
            <person name="Chen P.C."/>
        </authorList>
    </citation>
    <scope>NUCLEOTIDE SEQUENCE [LARGE SCALE GENOMIC DNA]</scope>
    <source>
        <strain evidence="5 6">CYW4</strain>
    </source>
</reference>
<dbReference type="EMBL" id="LHQS01000001">
    <property type="protein sequence ID" value="RXE57463.1"/>
    <property type="molecule type" value="Genomic_DNA"/>
</dbReference>
<sequence length="169" mass="18782">MSTPDTIRRRRSIRKYTDEPVSRETVRELLAAAMSAPSTANEQPWQFIVIDDPGVLANIPTVGPFIREGADAPVAVLVCGDLSMLRMPGFWVQDCSAATENLLVAAHERGLGAVWTAVYPIEDRMLGFRNLFSLPDTVIPFALVPIGYPAETPPAEDRFRDDRIHYNGW</sequence>
<dbReference type="InterPro" id="IPR050627">
    <property type="entry name" value="Nitroreductase/BluB"/>
</dbReference>
<keyword evidence="2" id="KW-0288">FMN</keyword>
<keyword evidence="1" id="KW-0285">Flavoprotein</keyword>
<dbReference type="OrthoDB" id="105365at2157"/>
<evidence type="ECO:0000256" key="3">
    <source>
        <dbReference type="ARBA" id="ARBA00023002"/>
    </source>
</evidence>
<dbReference type="Pfam" id="PF00881">
    <property type="entry name" value="Nitroreductase"/>
    <property type="match status" value="2"/>
</dbReference>
<feature type="domain" description="Nitroreductase" evidence="4">
    <location>
        <begin position="71"/>
        <end position="148"/>
    </location>
</feature>
<dbReference type="RefSeq" id="WP_128692986.1">
    <property type="nucleotide sequence ID" value="NZ_LHQS01000001.1"/>
</dbReference>
<dbReference type="CDD" id="cd02150">
    <property type="entry name" value="nitroreductase"/>
    <property type="match status" value="1"/>
</dbReference>
<dbReference type="AlphaFoldDB" id="A0A498H3W4"/>
<accession>A0A498H3W4</accession>
<dbReference type="PANTHER" id="PTHR23026">
    <property type="entry name" value="NADPH NITROREDUCTASE"/>
    <property type="match status" value="1"/>
</dbReference>
<comment type="caution">
    <text evidence="5">The sequence shown here is derived from an EMBL/GenBank/DDBJ whole genome shotgun (WGS) entry which is preliminary data.</text>
</comment>